<protein>
    <recommendedName>
        <fullName evidence="3">Trigger factor C-terminal domain-containing protein</fullName>
    </recommendedName>
</protein>
<dbReference type="InterPro" id="IPR008880">
    <property type="entry name" value="Trigger_fac_C"/>
</dbReference>
<evidence type="ECO:0000256" key="2">
    <source>
        <dbReference type="SAM" id="Phobius"/>
    </source>
</evidence>
<evidence type="ECO:0000256" key="1">
    <source>
        <dbReference type="SAM" id="MobiDB-lite"/>
    </source>
</evidence>
<keyword evidence="2" id="KW-0812">Transmembrane</keyword>
<dbReference type="Pfam" id="PF05698">
    <property type="entry name" value="Trigger_C"/>
    <property type="match status" value="1"/>
</dbReference>
<feature type="region of interest" description="Disordered" evidence="1">
    <location>
        <begin position="1"/>
        <end position="62"/>
    </location>
</feature>
<comment type="caution">
    <text evidence="4">The sequence shown here is derived from an EMBL/GenBank/DDBJ whole genome shotgun (WGS) entry which is preliminary data.</text>
</comment>
<dbReference type="GO" id="GO:0006457">
    <property type="term" value="P:protein folding"/>
    <property type="evidence" value="ECO:0007669"/>
    <property type="project" value="InterPro"/>
</dbReference>
<accession>A0A2M8LFU4</accession>
<dbReference type="SUPFAM" id="SSF109998">
    <property type="entry name" value="Triger factor/SurA peptide-binding domain-like"/>
    <property type="match status" value="1"/>
</dbReference>
<evidence type="ECO:0000313" key="4">
    <source>
        <dbReference type="EMBL" id="PJE76246.1"/>
    </source>
</evidence>
<name>A0A2M8LFU4_9BACT</name>
<sequence>MPDKDKKEEPQFDEETRRHMHDVVLGWLQREEKKATAAVPTKKKKAAKEKPSSVPAPSEAKVEPKEKVVARFTPLKKPVVLDPSHELPSSHEQLLLLSGGRRLHKLAGRVYGGLVTVFFGSIVLAAALVYGFKQPHSTLAKILTDYVPLPYAFIGVHPIFYHTLHRETNALTFFYSQQFSAMATVPTSDDIKKLVETTVRRRLIAEALASRHNIWVTEKEVDASLEKVVEQAGSLEQVQNAMQQLWGWSIADYRRNVLRPYILKQKLLTSLEADPLAKRELPAGSTVQALDTYLDKLTPTMVNVVGTF</sequence>
<dbReference type="Gene3D" id="1.10.4030.10">
    <property type="entry name" value="Porin chaperone SurA, peptide-binding domain"/>
    <property type="match status" value="1"/>
</dbReference>
<dbReference type="EMBL" id="PFET01000002">
    <property type="protein sequence ID" value="PJE76246.1"/>
    <property type="molecule type" value="Genomic_DNA"/>
</dbReference>
<proteinExistence type="predicted"/>
<organism evidence="4 5">
    <name type="scientific">Candidatus Uhrbacteria bacterium CG10_big_fil_rev_8_21_14_0_10_48_11</name>
    <dbReference type="NCBI Taxonomy" id="1975037"/>
    <lineage>
        <taxon>Bacteria</taxon>
        <taxon>Candidatus Uhriibacteriota</taxon>
    </lineage>
</organism>
<dbReference type="Proteomes" id="UP000231152">
    <property type="component" value="Unassembled WGS sequence"/>
</dbReference>
<evidence type="ECO:0000313" key="5">
    <source>
        <dbReference type="Proteomes" id="UP000231152"/>
    </source>
</evidence>
<dbReference type="GO" id="GO:0015031">
    <property type="term" value="P:protein transport"/>
    <property type="evidence" value="ECO:0007669"/>
    <property type="project" value="InterPro"/>
</dbReference>
<feature type="transmembrane region" description="Helical" evidence="2">
    <location>
        <begin position="110"/>
        <end position="132"/>
    </location>
</feature>
<feature type="domain" description="Trigger factor C-terminal" evidence="3">
    <location>
        <begin position="189"/>
        <end position="244"/>
    </location>
</feature>
<dbReference type="InterPro" id="IPR027304">
    <property type="entry name" value="Trigger_fact/SurA_dom_sf"/>
</dbReference>
<dbReference type="AlphaFoldDB" id="A0A2M8LFU4"/>
<keyword evidence="2" id="KW-1133">Transmembrane helix</keyword>
<gene>
    <name evidence="4" type="ORF">COV04_00650</name>
</gene>
<reference evidence="4 5" key="1">
    <citation type="submission" date="2017-09" db="EMBL/GenBank/DDBJ databases">
        <title>Depth-based differentiation of microbial function through sediment-hosted aquifers and enrichment of novel symbionts in the deep terrestrial subsurface.</title>
        <authorList>
            <person name="Probst A.J."/>
            <person name="Ladd B."/>
            <person name="Jarett J.K."/>
            <person name="Geller-Mcgrath D.E."/>
            <person name="Sieber C.M."/>
            <person name="Emerson J.B."/>
            <person name="Anantharaman K."/>
            <person name="Thomas B.C."/>
            <person name="Malmstrom R."/>
            <person name="Stieglmeier M."/>
            <person name="Klingl A."/>
            <person name="Woyke T."/>
            <person name="Ryan C.M."/>
            <person name="Banfield J.F."/>
        </authorList>
    </citation>
    <scope>NUCLEOTIDE SEQUENCE [LARGE SCALE GENOMIC DNA]</scope>
    <source>
        <strain evidence="4">CG10_big_fil_rev_8_21_14_0_10_48_11</strain>
    </source>
</reference>
<evidence type="ECO:0000259" key="3">
    <source>
        <dbReference type="Pfam" id="PF05698"/>
    </source>
</evidence>
<feature type="compositionally biased region" description="Basic and acidic residues" evidence="1">
    <location>
        <begin position="1"/>
        <end position="17"/>
    </location>
</feature>
<keyword evidence="2" id="KW-0472">Membrane</keyword>